<proteinExistence type="predicted"/>
<reference evidence="1" key="1">
    <citation type="submission" date="2020-09" db="EMBL/GenBank/DDBJ databases">
        <title>Leviviricetes taxonomy.</title>
        <authorList>
            <person name="Stockdale S.R."/>
            <person name="Callanan J."/>
            <person name="Adriaenssens E.M."/>
            <person name="Kuhn J.H."/>
            <person name="Rumnieks J."/>
            <person name="Shkoporov A."/>
            <person name="Draper L.A."/>
            <person name="Ross P."/>
            <person name="Hill C."/>
        </authorList>
    </citation>
    <scope>NUCLEOTIDE SEQUENCE</scope>
</reference>
<dbReference type="KEGG" id="vg:80396867"/>
<dbReference type="RefSeq" id="YP_010768700.1">
    <property type="nucleotide sequence ID" value="NC_073767.1"/>
</dbReference>
<keyword evidence="2" id="KW-1185">Reference proteome</keyword>
<dbReference type="GO" id="GO:0019028">
    <property type="term" value="C:viral capsid"/>
    <property type="evidence" value="ECO:0007669"/>
    <property type="project" value="UniProtKB-KW"/>
</dbReference>
<name>A0A8S5L509_9VIRU</name>
<organism evidence="1 2">
    <name type="scientific">ssRNA phage SRR5466725_3</name>
    <dbReference type="NCBI Taxonomy" id="2786422"/>
    <lineage>
        <taxon>Viruses</taxon>
        <taxon>Riboviria</taxon>
        <taxon>Orthornavirae</taxon>
        <taxon>Lenarviricota</taxon>
        <taxon>Leviviricetes</taxon>
        <taxon>Norzivirales</taxon>
        <taxon>Atkinsviridae</taxon>
        <taxon>Bahdevuvirus</taxon>
        <taxon>Bahdevuvirus limadaptatum</taxon>
    </lineage>
</organism>
<keyword evidence="1" id="KW-0167">Capsid protein</keyword>
<dbReference type="GeneID" id="80396867"/>
<evidence type="ECO:0000313" key="1">
    <source>
        <dbReference type="EMBL" id="DAD52421.1"/>
    </source>
</evidence>
<dbReference type="EMBL" id="BK014098">
    <property type="protein sequence ID" value="DAD52421.1"/>
    <property type="molecule type" value="Genomic_RNA"/>
</dbReference>
<sequence length="155" mass="16029">MTIALTSPVTGSAQTGFTSPTYTAATDAAPDTNGKQYSVTALGGTQAGVRPHTVSDPFTILFVRPKNPKVLPSPNPITGKYPAVPMNQHMIKVWKGVNYAANQAPVVASFQLTMNIPAGADSYDSANIRAALSLLSGALSQQSAGQGDTLINGIL</sequence>
<evidence type="ECO:0000313" key="2">
    <source>
        <dbReference type="Proteomes" id="UP000678875"/>
    </source>
</evidence>
<keyword evidence="1" id="KW-0946">Virion</keyword>
<gene>
    <name evidence="1" type="primary">SRR5466725_3_3</name>
</gene>
<dbReference type="Proteomes" id="UP000678875">
    <property type="component" value="Segment"/>
</dbReference>
<accession>A0A8S5L509</accession>
<protein>
    <submittedName>
        <fullName evidence="1">Coat protein</fullName>
    </submittedName>
</protein>